<name>A0A1G9L510_9BACT</name>
<evidence type="ECO:0008006" key="3">
    <source>
        <dbReference type="Google" id="ProtNLM"/>
    </source>
</evidence>
<keyword evidence="2" id="KW-1185">Reference proteome</keyword>
<sequence>MKRIRDLKLGFNDASSYRLRENKKMFENFFVRTDDITKLIDPNVSFLVGDKGTGKTAYAVYLSNAEYKNTSSFIKFISETEYQKFVELKKSKHLVLSDYSSIWKVILYLLLAEKIRSQNTENFLLKTFSKLNCLYEAIDEFYASAFAPEILNAISFVEDSKIAADLFSKHLKAGGEERKTVEFSEQRMQINLFYIQKKFEEAFRSIKLKKNMILFIDGIDVRPSFLSQMDYLECIKGLASAIWSMNNDFFPSLKDPIGRMKVVLLARPDIFNSFGLQNQNAKLIDNSVLLNWHTTYPEHRGSKIFEIADKILKSQQEREVRDRLKIGDSWDYYFPYKIIKATGEDPSFISFLRYAIYRPRDIITMMKIMQQHIPKLGQSPVCFEKKNFDNAQVKRAYSAYFLGEIKDYMSFYYELNEYDLFVFFFTFLDGSCSFTYDVYLEVFEKFKKTYEDELDNISEVFHTEEKFLQFLYELNVINYIQTTYDGKLFFNWCFKDRNQSNLNPKVKLGQRYEVHYALGKALNLGSRFEKGVY</sequence>
<proteinExistence type="predicted"/>
<reference evidence="2" key="1">
    <citation type="submission" date="2016-10" db="EMBL/GenBank/DDBJ databases">
        <authorList>
            <person name="Varghese N."/>
            <person name="Submissions S."/>
        </authorList>
    </citation>
    <scope>NUCLEOTIDE SEQUENCE [LARGE SCALE GENOMIC DNA]</scope>
    <source>
        <strain evidence="2">DSM 16995</strain>
    </source>
</reference>
<dbReference type="AlphaFoldDB" id="A0A1G9L510"/>
<accession>A0A1G9L510</accession>
<gene>
    <name evidence="1" type="ORF">SAMN05660337_3279</name>
</gene>
<protein>
    <recommendedName>
        <fullName evidence="3">FunZ protein</fullName>
    </recommendedName>
</protein>
<dbReference type="Proteomes" id="UP000199053">
    <property type="component" value="Unassembled WGS sequence"/>
</dbReference>
<evidence type="ECO:0000313" key="1">
    <source>
        <dbReference type="EMBL" id="SDL57089.1"/>
    </source>
</evidence>
<dbReference type="RefSeq" id="WP_092163056.1">
    <property type="nucleotide sequence ID" value="NZ_FNGA01000006.1"/>
</dbReference>
<dbReference type="EMBL" id="FNGA01000006">
    <property type="protein sequence ID" value="SDL57089.1"/>
    <property type="molecule type" value="Genomic_DNA"/>
</dbReference>
<dbReference type="STRING" id="246191.SAMN05660337_3279"/>
<organism evidence="1 2">
    <name type="scientific">Maridesulfovibrio ferrireducens</name>
    <dbReference type="NCBI Taxonomy" id="246191"/>
    <lineage>
        <taxon>Bacteria</taxon>
        <taxon>Pseudomonadati</taxon>
        <taxon>Thermodesulfobacteriota</taxon>
        <taxon>Desulfovibrionia</taxon>
        <taxon>Desulfovibrionales</taxon>
        <taxon>Desulfovibrionaceae</taxon>
        <taxon>Maridesulfovibrio</taxon>
    </lineage>
</organism>
<dbReference type="OrthoDB" id="9179688at2"/>
<evidence type="ECO:0000313" key="2">
    <source>
        <dbReference type="Proteomes" id="UP000199053"/>
    </source>
</evidence>
<dbReference type="NCBIfam" id="NF047389">
    <property type="entry name" value="ATPase_Sll1717"/>
    <property type="match status" value="1"/>
</dbReference>
<dbReference type="InterPro" id="IPR059206">
    <property type="entry name" value="Sll1717-like"/>
</dbReference>